<proteinExistence type="predicted"/>
<keyword evidence="3" id="KW-1185">Reference proteome</keyword>
<evidence type="ECO:0000313" key="3">
    <source>
        <dbReference type="Proteomes" id="UP001469553"/>
    </source>
</evidence>
<evidence type="ECO:0000256" key="1">
    <source>
        <dbReference type="SAM" id="MobiDB-lite"/>
    </source>
</evidence>
<accession>A0ABV0ZXA4</accession>
<name>A0ABV0ZXA4_9TELE</name>
<sequence>MMKRDGVSGYRPFRLKESNQKLRSSSSSAEHGKETLSSSVSFLNSPSFILASRSFFLRLLFLDTLFLSFYLLQFDVASVSHLNQTTHDALRCYGCGVLPLSFIPACKQTQS</sequence>
<comment type="caution">
    <text evidence="2">The sequence shown here is derived from an EMBL/GenBank/DDBJ whole genome shotgun (WGS) entry which is preliminary data.</text>
</comment>
<feature type="region of interest" description="Disordered" evidence="1">
    <location>
        <begin position="1"/>
        <end position="31"/>
    </location>
</feature>
<reference evidence="2 3" key="1">
    <citation type="submission" date="2021-06" db="EMBL/GenBank/DDBJ databases">
        <authorList>
            <person name="Palmer J.M."/>
        </authorList>
    </citation>
    <scope>NUCLEOTIDE SEQUENCE [LARGE SCALE GENOMIC DNA]</scope>
    <source>
        <strain evidence="2 3">AS_MEX2019</strain>
        <tissue evidence="2">Muscle</tissue>
    </source>
</reference>
<evidence type="ECO:0000313" key="2">
    <source>
        <dbReference type="EMBL" id="MEQ2310175.1"/>
    </source>
</evidence>
<dbReference type="Proteomes" id="UP001469553">
    <property type="component" value="Unassembled WGS sequence"/>
</dbReference>
<gene>
    <name evidence="2" type="ORF">AMECASPLE_006160</name>
</gene>
<protein>
    <submittedName>
        <fullName evidence="2">Uncharacterized protein</fullName>
    </submittedName>
</protein>
<dbReference type="EMBL" id="JAHRIP010075528">
    <property type="protein sequence ID" value="MEQ2310175.1"/>
    <property type="molecule type" value="Genomic_DNA"/>
</dbReference>
<organism evidence="2 3">
    <name type="scientific">Ameca splendens</name>
    <dbReference type="NCBI Taxonomy" id="208324"/>
    <lineage>
        <taxon>Eukaryota</taxon>
        <taxon>Metazoa</taxon>
        <taxon>Chordata</taxon>
        <taxon>Craniata</taxon>
        <taxon>Vertebrata</taxon>
        <taxon>Euteleostomi</taxon>
        <taxon>Actinopterygii</taxon>
        <taxon>Neopterygii</taxon>
        <taxon>Teleostei</taxon>
        <taxon>Neoteleostei</taxon>
        <taxon>Acanthomorphata</taxon>
        <taxon>Ovalentaria</taxon>
        <taxon>Atherinomorphae</taxon>
        <taxon>Cyprinodontiformes</taxon>
        <taxon>Goodeidae</taxon>
        <taxon>Ameca</taxon>
    </lineage>
</organism>